<keyword evidence="1" id="KW-0812">Transmembrane</keyword>
<proteinExistence type="predicted"/>
<keyword evidence="1" id="KW-0472">Membrane</keyword>
<organism evidence="2 3">
    <name type="scientific">Fusicatenibacter saccharivorans</name>
    <dbReference type="NCBI Taxonomy" id="1150298"/>
    <lineage>
        <taxon>Bacteria</taxon>
        <taxon>Bacillati</taxon>
        <taxon>Bacillota</taxon>
        <taxon>Clostridia</taxon>
        <taxon>Lachnospirales</taxon>
        <taxon>Lachnospiraceae</taxon>
        <taxon>Fusicatenibacter</taxon>
    </lineage>
</organism>
<evidence type="ECO:0000313" key="2">
    <source>
        <dbReference type="EMBL" id="CUP14715.1"/>
    </source>
</evidence>
<gene>
    <name evidence="2" type="ORF">ERS852498_01343</name>
</gene>
<accession>A0A174KYX9</accession>
<dbReference type="Proteomes" id="UP000095709">
    <property type="component" value="Unassembled WGS sequence"/>
</dbReference>
<dbReference type="AlphaFoldDB" id="A0A174KYX9"/>
<feature type="transmembrane region" description="Helical" evidence="1">
    <location>
        <begin position="27"/>
        <end position="49"/>
    </location>
</feature>
<name>A0A174KYX9_9FIRM</name>
<protein>
    <submittedName>
        <fullName evidence="2">Uncharacterized protein</fullName>
    </submittedName>
</protein>
<evidence type="ECO:0000256" key="1">
    <source>
        <dbReference type="SAM" id="Phobius"/>
    </source>
</evidence>
<reference evidence="2 3" key="1">
    <citation type="submission" date="2015-09" db="EMBL/GenBank/DDBJ databases">
        <authorList>
            <consortium name="Pathogen Informatics"/>
        </authorList>
    </citation>
    <scope>NUCLEOTIDE SEQUENCE [LARGE SCALE GENOMIC DNA]</scope>
    <source>
        <strain evidence="2 3">2789STDY5834885</strain>
    </source>
</reference>
<dbReference type="EMBL" id="CZAL01000006">
    <property type="protein sequence ID" value="CUP14715.1"/>
    <property type="molecule type" value="Genomic_DNA"/>
</dbReference>
<sequence>MKEQTERQQDEVRQGKHRMRLTRKKRVVISVILTFSALLALPVFAWLYMHRSIETITKVNMPNALLIGAGDAKPIQQLELSNIDVSGAQKYKDVVFCVYSTKPGLAYHLQLAHTTNIGFSYEIDKASIETDAVNGSIFYLGDYYKKGSKLAGNYLNKETESNYATNAYHEKTYEKYGNVQISAEPLYWKTASQEKLPDERQKPDKNGNYVNYYILHITWDETVQNNKETDMIYIMAG</sequence>
<evidence type="ECO:0000313" key="3">
    <source>
        <dbReference type="Proteomes" id="UP000095709"/>
    </source>
</evidence>
<dbReference type="RefSeq" id="WP_055266217.1">
    <property type="nucleotide sequence ID" value="NZ_CABJFB010000008.1"/>
</dbReference>
<keyword evidence="1" id="KW-1133">Transmembrane helix</keyword>